<keyword evidence="5" id="KW-1185">Reference proteome</keyword>
<evidence type="ECO:0000259" key="3">
    <source>
        <dbReference type="Pfam" id="PF04536"/>
    </source>
</evidence>
<protein>
    <recommendedName>
        <fullName evidence="3">TPM domain-containing protein</fullName>
    </recommendedName>
</protein>
<dbReference type="Proteomes" id="UP000295788">
    <property type="component" value="Unassembled WGS sequence"/>
</dbReference>
<feature type="region of interest" description="Disordered" evidence="1">
    <location>
        <begin position="232"/>
        <end position="252"/>
    </location>
</feature>
<dbReference type="Gene3D" id="3.10.310.50">
    <property type="match status" value="1"/>
</dbReference>
<dbReference type="OrthoDB" id="9810918at2"/>
<dbReference type="RefSeq" id="WP_132768071.1">
    <property type="nucleotide sequence ID" value="NZ_SMAB01000006.1"/>
</dbReference>
<dbReference type="PANTHER" id="PTHR30373">
    <property type="entry name" value="UPF0603 PROTEIN YGCG"/>
    <property type="match status" value="1"/>
</dbReference>
<reference evidence="4 5" key="1">
    <citation type="submission" date="2019-03" db="EMBL/GenBank/DDBJ databases">
        <title>Genomic Encyclopedia of Type Strains, Phase IV (KMG-IV): sequencing the most valuable type-strain genomes for metagenomic binning, comparative biology and taxonomic classification.</title>
        <authorList>
            <person name="Goeker M."/>
        </authorList>
    </citation>
    <scope>NUCLEOTIDE SEQUENCE [LARGE SCALE GENOMIC DNA]</scope>
    <source>
        <strain evidence="4 5">DSM 23802</strain>
    </source>
</reference>
<sequence length="252" mass="27472">MKKRLRGIFFLLFAITVLFQSISFAQIEIPKPIGDIYVQDFAHVLTPDQKAELIDLGRRLDDATKAQIAVLTVDTTNGIPIEEYATTAFRTYQLGDKKLNNGVLFVIAMNDHKMRIEVGYGLEGAIPDGKAGRILDDFAVPYLKNNQPDLAVMGVYKALYNEVAKEYHLNSDQLVQNRPPDTPAKKSFSLSELVWALIIFVFILIDFIFFGGFFTFTILSLVARGGGGRFGGGGPRGGGGGSSGGGGASRGW</sequence>
<keyword evidence="2" id="KW-1133">Transmembrane helix</keyword>
<evidence type="ECO:0000313" key="5">
    <source>
        <dbReference type="Proteomes" id="UP000295788"/>
    </source>
</evidence>
<keyword evidence="2" id="KW-0472">Membrane</keyword>
<organism evidence="4 5">
    <name type="scientific">Tepidibacillus fermentans</name>
    <dbReference type="NCBI Taxonomy" id="1281767"/>
    <lineage>
        <taxon>Bacteria</taxon>
        <taxon>Bacillati</taxon>
        <taxon>Bacillota</taxon>
        <taxon>Bacilli</taxon>
        <taxon>Bacillales</taxon>
        <taxon>Bacillaceae</taxon>
        <taxon>Tepidibacillus</taxon>
    </lineage>
</organism>
<dbReference type="InterPro" id="IPR007621">
    <property type="entry name" value="TPM_dom"/>
</dbReference>
<feature type="domain" description="TPM" evidence="3">
    <location>
        <begin position="38"/>
        <end position="160"/>
    </location>
</feature>
<accession>A0A4R3KI13</accession>
<dbReference type="AlphaFoldDB" id="A0A4R3KI13"/>
<feature type="transmembrane region" description="Helical" evidence="2">
    <location>
        <begin position="193"/>
        <end position="222"/>
    </location>
</feature>
<proteinExistence type="predicted"/>
<evidence type="ECO:0000313" key="4">
    <source>
        <dbReference type="EMBL" id="TCS83135.1"/>
    </source>
</evidence>
<name>A0A4R3KI13_9BACI</name>
<evidence type="ECO:0000256" key="1">
    <source>
        <dbReference type="SAM" id="MobiDB-lite"/>
    </source>
</evidence>
<dbReference type="EMBL" id="SMAB01000006">
    <property type="protein sequence ID" value="TCS83135.1"/>
    <property type="molecule type" value="Genomic_DNA"/>
</dbReference>
<evidence type="ECO:0000256" key="2">
    <source>
        <dbReference type="SAM" id="Phobius"/>
    </source>
</evidence>
<dbReference type="Pfam" id="PF04536">
    <property type="entry name" value="TPM_phosphatase"/>
    <property type="match status" value="1"/>
</dbReference>
<keyword evidence="2" id="KW-0812">Transmembrane</keyword>
<comment type="caution">
    <text evidence="4">The sequence shown here is derived from an EMBL/GenBank/DDBJ whole genome shotgun (WGS) entry which is preliminary data.</text>
</comment>
<dbReference type="PANTHER" id="PTHR30373:SF2">
    <property type="entry name" value="UPF0603 PROTEIN YGCG"/>
    <property type="match status" value="1"/>
</dbReference>
<gene>
    <name evidence="4" type="ORF">EDD72_10661</name>
</gene>